<dbReference type="Proteomes" id="UP000053555">
    <property type="component" value="Unassembled WGS sequence"/>
</dbReference>
<protein>
    <submittedName>
        <fullName evidence="1">Uncharacterized protein</fullName>
    </submittedName>
</protein>
<gene>
    <name evidence="1" type="ORF">glysoja_044198</name>
</gene>
<reference evidence="1" key="1">
    <citation type="submission" date="2014-07" db="EMBL/GenBank/DDBJ databases">
        <title>Identification of a novel salt tolerance gene in wild soybean by whole-genome sequencing.</title>
        <authorList>
            <person name="Lam H.-M."/>
            <person name="Qi X."/>
            <person name="Li M.-W."/>
            <person name="Liu X."/>
            <person name="Xie M."/>
            <person name="Ni M."/>
            <person name="Xu X."/>
        </authorList>
    </citation>
    <scope>NUCLEOTIDE SEQUENCE [LARGE SCALE GENOMIC DNA]</scope>
    <source>
        <tissue evidence="1">Root</tissue>
    </source>
</reference>
<dbReference type="EMBL" id="KN640939">
    <property type="protein sequence ID" value="KHN46936.1"/>
    <property type="molecule type" value="Genomic_DNA"/>
</dbReference>
<dbReference type="AlphaFoldDB" id="A0A0B2SJP5"/>
<evidence type="ECO:0000313" key="1">
    <source>
        <dbReference type="EMBL" id="KHN46936.1"/>
    </source>
</evidence>
<name>A0A0B2SJP5_GLYSO</name>
<accession>A0A0B2SJP5</accession>
<organism evidence="1">
    <name type="scientific">Glycine soja</name>
    <name type="common">Wild soybean</name>
    <dbReference type="NCBI Taxonomy" id="3848"/>
    <lineage>
        <taxon>Eukaryota</taxon>
        <taxon>Viridiplantae</taxon>
        <taxon>Streptophyta</taxon>
        <taxon>Embryophyta</taxon>
        <taxon>Tracheophyta</taxon>
        <taxon>Spermatophyta</taxon>
        <taxon>Magnoliopsida</taxon>
        <taxon>eudicotyledons</taxon>
        <taxon>Gunneridae</taxon>
        <taxon>Pentapetalae</taxon>
        <taxon>rosids</taxon>
        <taxon>fabids</taxon>
        <taxon>Fabales</taxon>
        <taxon>Fabaceae</taxon>
        <taxon>Papilionoideae</taxon>
        <taxon>50 kb inversion clade</taxon>
        <taxon>NPAAA clade</taxon>
        <taxon>indigoferoid/millettioid clade</taxon>
        <taxon>Phaseoleae</taxon>
        <taxon>Glycine</taxon>
        <taxon>Glycine subgen. Soja</taxon>
    </lineage>
</organism>
<proteinExistence type="predicted"/>
<sequence length="82" mass="9863">MPNTRVSWLLENRIPSRYRTPSHTHLTPSLSLLTHFHYFSPFSFFILHHHLQSHPIFSPQNDTVYSLLLRVRVRFPHYDVKP</sequence>